<keyword evidence="1 2" id="KW-0378">Hydrolase</keyword>
<dbReference type="Pfam" id="PF01966">
    <property type="entry name" value="HD"/>
    <property type="match status" value="1"/>
</dbReference>
<evidence type="ECO:0000256" key="2">
    <source>
        <dbReference type="HAMAP-Rule" id="MF_01212"/>
    </source>
</evidence>
<dbReference type="PANTHER" id="PTHR11373">
    <property type="entry name" value="DEOXYNUCLEOSIDE TRIPHOSPHATE TRIPHOSPHOHYDROLASE"/>
    <property type="match status" value="1"/>
</dbReference>
<dbReference type="GO" id="GO:0006203">
    <property type="term" value="P:dGTP catabolic process"/>
    <property type="evidence" value="ECO:0007669"/>
    <property type="project" value="TreeGrafter"/>
</dbReference>
<dbReference type="FunFam" id="1.10.3210.10:FF:000024">
    <property type="entry name" value="Deoxyguanosinetriphosphate triphosphohydrolase-like protein"/>
    <property type="match status" value="1"/>
</dbReference>
<dbReference type="HAMAP" id="MF_01212">
    <property type="entry name" value="dGTPase_type2"/>
    <property type="match status" value="1"/>
</dbReference>
<dbReference type="InterPro" id="IPR006674">
    <property type="entry name" value="HD_domain"/>
</dbReference>
<dbReference type="AlphaFoldDB" id="A0A6B1G4N8"/>
<dbReference type="InterPro" id="IPR023023">
    <property type="entry name" value="dNTPase_2"/>
</dbReference>
<evidence type="ECO:0000256" key="1">
    <source>
        <dbReference type="ARBA" id="ARBA00022801"/>
    </source>
</evidence>
<proteinExistence type="inferred from homology"/>
<feature type="domain" description="HD" evidence="3">
    <location>
        <begin position="76"/>
        <end position="203"/>
    </location>
</feature>
<dbReference type="NCBIfam" id="TIGR01353">
    <property type="entry name" value="dGTP_triPase"/>
    <property type="match status" value="1"/>
</dbReference>
<accession>A0A6B1G4N8</accession>
<dbReference type="CDD" id="cd00077">
    <property type="entry name" value="HDc"/>
    <property type="match status" value="1"/>
</dbReference>
<comment type="caution">
    <text evidence="4">The sequence shown here is derived from an EMBL/GenBank/DDBJ whole genome shotgun (WGS) entry which is preliminary data.</text>
</comment>
<dbReference type="Gene3D" id="1.10.3210.10">
    <property type="entry name" value="Hypothetical protein af1432"/>
    <property type="match status" value="1"/>
</dbReference>
<dbReference type="EMBL" id="VYDA01000429">
    <property type="protein sequence ID" value="MYH62396.1"/>
    <property type="molecule type" value="Genomic_DNA"/>
</dbReference>
<gene>
    <name evidence="4" type="ORF">F4148_11785</name>
</gene>
<dbReference type="InterPro" id="IPR006261">
    <property type="entry name" value="dGTPase"/>
</dbReference>
<dbReference type="PROSITE" id="PS51831">
    <property type="entry name" value="HD"/>
    <property type="match status" value="1"/>
</dbReference>
<dbReference type="InterPro" id="IPR050135">
    <property type="entry name" value="dGTPase-like"/>
</dbReference>
<dbReference type="PANTHER" id="PTHR11373:SF43">
    <property type="entry name" value="DEOXYGUANOSINETRIPHOSPHATE TRIPHOSPHOHYDROLASE-LIKE PROTEIN"/>
    <property type="match status" value="1"/>
</dbReference>
<sequence length="388" mass="44772">MPLTRETLEQRESRDLAAYAMQSSESRGRVYAAAEHPYRTIYQRDRDRIVHTTAFRRLQYKTQVFVYNEGDNYRNRLTHTIEVAQLGRTLARALSCNEDLTEAICLSHDLGHSPFGHRGEWTLDELMRDHGGYDHQKQTYRIITKLERRYADFPGFNLTYEVREGVVKHDTEHDVADAREYNPDERGTLECQLSNLADEIAYTTSDADDGLRAGMLPPKAFLELGISRRVLDSLGETEASVDLTEPLELNRFIRRLVDTEISDVIRATEANIEASGVQDLADLRAQADNMAGYSAEVEEENRELRSFLYDYLYRHHRVMRMQAKADLIVRSLFSSFIDEPALLPPQTLRIITETGRDLHRVVCDHIAGMTDRYAISEYRRMYDPELAV</sequence>
<comment type="similarity">
    <text evidence="2">Belongs to the dGTPase family. Type 2 subfamily.</text>
</comment>
<reference evidence="4" key="1">
    <citation type="submission" date="2019-09" db="EMBL/GenBank/DDBJ databases">
        <title>Characterisation of the sponge microbiome using genome-centric metagenomics.</title>
        <authorList>
            <person name="Engelberts J.P."/>
            <person name="Robbins S.J."/>
            <person name="De Goeij J.M."/>
            <person name="Aranda M."/>
            <person name="Bell S.C."/>
            <person name="Webster N.S."/>
        </authorList>
    </citation>
    <scope>NUCLEOTIDE SEQUENCE</scope>
    <source>
        <strain evidence="4">SB0675_bin_29</strain>
    </source>
</reference>
<dbReference type="SMART" id="SM00471">
    <property type="entry name" value="HDc"/>
    <property type="match status" value="1"/>
</dbReference>
<dbReference type="GO" id="GO:0008832">
    <property type="term" value="F:dGTPase activity"/>
    <property type="evidence" value="ECO:0007669"/>
    <property type="project" value="TreeGrafter"/>
</dbReference>
<name>A0A6B1G4N8_9CHLR</name>
<dbReference type="Pfam" id="PF13286">
    <property type="entry name" value="HD_assoc"/>
    <property type="match status" value="1"/>
</dbReference>
<organism evidence="4">
    <name type="scientific">Caldilineaceae bacterium SB0675_bin_29</name>
    <dbReference type="NCBI Taxonomy" id="2605266"/>
    <lineage>
        <taxon>Bacteria</taxon>
        <taxon>Bacillati</taxon>
        <taxon>Chloroflexota</taxon>
        <taxon>Caldilineae</taxon>
        <taxon>Caldilineales</taxon>
        <taxon>Caldilineaceae</taxon>
    </lineage>
</organism>
<dbReference type="SUPFAM" id="SSF109604">
    <property type="entry name" value="HD-domain/PDEase-like"/>
    <property type="match status" value="1"/>
</dbReference>
<protein>
    <recommendedName>
        <fullName evidence="2">Deoxyguanosinetriphosphate triphosphohydrolase-like protein</fullName>
    </recommendedName>
</protein>
<dbReference type="InterPro" id="IPR026875">
    <property type="entry name" value="PHydrolase_assoc_dom"/>
</dbReference>
<dbReference type="NCBIfam" id="NF002326">
    <property type="entry name" value="PRK01286.1-1"/>
    <property type="match status" value="1"/>
</dbReference>
<evidence type="ECO:0000259" key="3">
    <source>
        <dbReference type="PROSITE" id="PS51831"/>
    </source>
</evidence>
<dbReference type="InterPro" id="IPR003607">
    <property type="entry name" value="HD/PDEase_dom"/>
</dbReference>
<evidence type="ECO:0000313" key="4">
    <source>
        <dbReference type="EMBL" id="MYH62396.1"/>
    </source>
</evidence>